<dbReference type="EMBL" id="JBHSIU010000053">
    <property type="protein sequence ID" value="MFC5003559.1"/>
    <property type="molecule type" value="Genomic_DNA"/>
</dbReference>
<evidence type="ECO:0000256" key="1">
    <source>
        <dbReference type="SAM" id="Phobius"/>
    </source>
</evidence>
<feature type="signal peptide" evidence="2">
    <location>
        <begin position="1"/>
        <end position="25"/>
    </location>
</feature>
<feature type="chain" id="PRO_5045259704" description="GH16 domain-containing protein" evidence="2">
    <location>
        <begin position="26"/>
        <end position="314"/>
    </location>
</feature>
<dbReference type="Proteomes" id="UP001595912">
    <property type="component" value="Unassembled WGS sequence"/>
</dbReference>
<gene>
    <name evidence="4" type="ORF">ACFPIJ_37775</name>
</gene>
<feature type="transmembrane region" description="Helical" evidence="1">
    <location>
        <begin position="279"/>
        <end position="300"/>
    </location>
</feature>
<reference evidence="5" key="1">
    <citation type="journal article" date="2019" name="Int. J. Syst. Evol. Microbiol.">
        <title>The Global Catalogue of Microorganisms (GCM) 10K type strain sequencing project: providing services to taxonomists for standard genome sequencing and annotation.</title>
        <authorList>
            <consortium name="The Broad Institute Genomics Platform"/>
            <consortium name="The Broad Institute Genome Sequencing Center for Infectious Disease"/>
            <person name="Wu L."/>
            <person name="Ma J."/>
        </authorList>
    </citation>
    <scope>NUCLEOTIDE SEQUENCE [LARGE SCALE GENOMIC DNA]</scope>
    <source>
        <strain evidence="5">CGMCC 4.7152</strain>
    </source>
</reference>
<dbReference type="Gene3D" id="2.60.120.200">
    <property type="match status" value="1"/>
</dbReference>
<dbReference type="RefSeq" id="WP_380122631.1">
    <property type="nucleotide sequence ID" value="NZ_JBHSIU010000053.1"/>
</dbReference>
<feature type="domain" description="GH16" evidence="3">
    <location>
        <begin position="14"/>
        <end position="253"/>
    </location>
</feature>
<dbReference type="PROSITE" id="PS51762">
    <property type="entry name" value="GH16_2"/>
    <property type="match status" value="1"/>
</dbReference>
<sequence length="314" mass="32855">MLRRAATMLVAVASAMWVAPAPVLAVEPSDWQPVFSESFDDSGALPPGCAAYDGVSDGTSDGVSEGATGGASASYFRPEAVTVSGGKLHLALHRRAYGGKAFVTGELRCLGAAQQFGRYEFLARVPLGAGISSIAMLRPVDQQVAQHTSQLEITARPGEEKALVRNGFGAGTSVRTLPGPFSDWHSYAIEWSPAGFKVSVDGKERVADPAVSTAQRWFGFAVTTSGSATPGTSTALPVEFQIDFLRVYALAPGSSLPAVAAPPSTVPNAVPGTPQGHRWSLWLAVVATVMAAVALFVLVVHKTRPHRPPPSHRA</sequence>
<dbReference type="CDD" id="cd00413">
    <property type="entry name" value="Glyco_hydrolase_16"/>
    <property type="match status" value="1"/>
</dbReference>
<keyword evidence="5" id="KW-1185">Reference proteome</keyword>
<dbReference type="SUPFAM" id="SSF49899">
    <property type="entry name" value="Concanavalin A-like lectins/glucanases"/>
    <property type="match status" value="1"/>
</dbReference>
<protein>
    <recommendedName>
        <fullName evidence="3">GH16 domain-containing protein</fullName>
    </recommendedName>
</protein>
<name>A0ABV9W5C7_9ACTN</name>
<keyword evidence="2" id="KW-0732">Signal</keyword>
<dbReference type="InterPro" id="IPR013320">
    <property type="entry name" value="ConA-like_dom_sf"/>
</dbReference>
<proteinExistence type="predicted"/>
<comment type="caution">
    <text evidence="4">The sequence shown here is derived from an EMBL/GenBank/DDBJ whole genome shotgun (WGS) entry which is preliminary data.</text>
</comment>
<keyword evidence="1" id="KW-0812">Transmembrane</keyword>
<evidence type="ECO:0000259" key="3">
    <source>
        <dbReference type="PROSITE" id="PS51762"/>
    </source>
</evidence>
<evidence type="ECO:0000256" key="2">
    <source>
        <dbReference type="SAM" id="SignalP"/>
    </source>
</evidence>
<accession>A0ABV9W5C7</accession>
<keyword evidence="1" id="KW-1133">Transmembrane helix</keyword>
<keyword evidence="1" id="KW-0472">Membrane</keyword>
<organism evidence="4 5">
    <name type="scientific">Dactylosporangium cerinum</name>
    <dbReference type="NCBI Taxonomy" id="1434730"/>
    <lineage>
        <taxon>Bacteria</taxon>
        <taxon>Bacillati</taxon>
        <taxon>Actinomycetota</taxon>
        <taxon>Actinomycetes</taxon>
        <taxon>Micromonosporales</taxon>
        <taxon>Micromonosporaceae</taxon>
        <taxon>Dactylosporangium</taxon>
    </lineage>
</organism>
<evidence type="ECO:0000313" key="5">
    <source>
        <dbReference type="Proteomes" id="UP001595912"/>
    </source>
</evidence>
<dbReference type="InterPro" id="IPR000757">
    <property type="entry name" value="Beta-glucanase-like"/>
</dbReference>
<evidence type="ECO:0000313" key="4">
    <source>
        <dbReference type="EMBL" id="MFC5003559.1"/>
    </source>
</evidence>